<keyword evidence="1" id="KW-0732">Signal</keyword>
<sequence>MKCNVLIIIVLFIFSKTSLAEGCQQPKSLNKSQLLFMMNEMYIPSNPNAGGIQQVNFTEKNLTATELRKGITSQGAYQYRIIASGVALVEAQLIEGDDRAIFRMILMCKNNFSGKYIFSQSQGVMKPDRRQNTGDYIIEPAILLLN</sequence>
<organism evidence="2 3">
    <name type="scientific">Shewanella surugensis</name>
    <dbReference type="NCBI Taxonomy" id="212020"/>
    <lineage>
        <taxon>Bacteria</taxon>
        <taxon>Pseudomonadati</taxon>
        <taxon>Pseudomonadota</taxon>
        <taxon>Gammaproteobacteria</taxon>
        <taxon>Alteromonadales</taxon>
        <taxon>Shewanellaceae</taxon>
        <taxon>Shewanella</taxon>
    </lineage>
</organism>
<protein>
    <submittedName>
        <fullName evidence="2">Uncharacterized protein</fullName>
    </submittedName>
</protein>
<evidence type="ECO:0000313" key="2">
    <source>
        <dbReference type="EMBL" id="MCL1123092.1"/>
    </source>
</evidence>
<comment type="caution">
    <text evidence="2">The sequence shown here is derived from an EMBL/GenBank/DDBJ whole genome shotgun (WGS) entry which is preliminary data.</text>
</comment>
<accession>A0ABT0L5Y2</accession>
<dbReference type="Proteomes" id="UP001203423">
    <property type="component" value="Unassembled WGS sequence"/>
</dbReference>
<gene>
    <name evidence="2" type="ORF">L2764_01005</name>
</gene>
<feature type="chain" id="PRO_5045798428" evidence="1">
    <location>
        <begin position="21"/>
        <end position="146"/>
    </location>
</feature>
<evidence type="ECO:0000256" key="1">
    <source>
        <dbReference type="SAM" id="SignalP"/>
    </source>
</evidence>
<reference evidence="2 3" key="1">
    <citation type="submission" date="2022-01" db="EMBL/GenBank/DDBJ databases">
        <title>Whole genome-based taxonomy of the Shewanellaceae.</title>
        <authorList>
            <person name="Martin-Rodriguez A.J."/>
        </authorList>
    </citation>
    <scope>NUCLEOTIDE SEQUENCE [LARGE SCALE GENOMIC DNA]</scope>
    <source>
        <strain evidence="2 3">DSM 17177</strain>
    </source>
</reference>
<evidence type="ECO:0000313" key="3">
    <source>
        <dbReference type="Proteomes" id="UP001203423"/>
    </source>
</evidence>
<dbReference type="EMBL" id="JAKIKS010000002">
    <property type="protein sequence ID" value="MCL1123092.1"/>
    <property type="molecule type" value="Genomic_DNA"/>
</dbReference>
<name>A0ABT0L5Y2_9GAMM</name>
<proteinExistence type="predicted"/>
<dbReference type="RefSeq" id="WP_248938379.1">
    <property type="nucleotide sequence ID" value="NZ_JAKIKS010000002.1"/>
</dbReference>
<keyword evidence="3" id="KW-1185">Reference proteome</keyword>
<feature type="signal peptide" evidence="1">
    <location>
        <begin position="1"/>
        <end position="20"/>
    </location>
</feature>